<proteinExistence type="predicted"/>
<evidence type="ECO:0000259" key="1">
    <source>
        <dbReference type="PROSITE" id="PS50097"/>
    </source>
</evidence>
<reference evidence="2 3" key="1">
    <citation type="submission" date="2024-08" db="EMBL/GenBank/DDBJ databases">
        <authorList>
            <person name="Cucini C."/>
            <person name="Frati F."/>
        </authorList>
    </citation>
    <scope>NUCLEOTIDE SEQUENCE [LARGE SCALE GENOMIC DNA]</scope>
</reference>
<comment type="caution">
    <text evidence="2">The sequence shown here is derived from an EMBL/GenBank/DDBJ whole genome shotgun (WGS) entry which is preliminary data.</text>
</comment>
<dbReference type="PROSITE" id="PS50097">
    <property type="entry name" value="BTB"/>
    <property type="match status" value="1"/>
</dbReference>
<evidence type="ECO:0000313" key="3">
    <source>
        <dbReference type="Proteomes" id="UP001642540"/>
    </source>
</evidence>
<dbReference type="SMART" id="SM00225">
    <property type="entry name" value="BTB"/>
    <property type="match status" value="1"/>
</dbReference>
<sequence>MEAYLVNGRRFSTAFCLESVGQCYEVKSTSDFVVDLQPVPQSDESLKFCEAIKTAMPMPQTSRDLIGGLRRRTISVSLKFKSDNGMYCVQGAYPPHWTNGGGVGPCTLQIHVMGPYLIELMTKFKQPLMMKVGLQLGKNSEIDVWSREMDLGWTCEEQWKLTHIANFPVFLSPSIYSGKMTILLVGVTSERILRQFVGPLPDAHVMNRKLFEDKIQCDFAIIAENGTSIPCHKSFLAMNSKVFERMLETDCKETRENAYKLRMSEGGVYAFLKFLYYFNLEDPTNKSSIALELLKVAHEYDIQALEKVMKRMFLFADPSNLWLDVDVMLLLFQYSMKVDDFGDLKKKAVLVLKLKEPQLRESKLCNKMFKEDPELAKELFLECLK</sequence>
<gene>
    <name evidence="2" type="ORF">ODALV1_LOCUS12926</name>
</gene>
<feature type="domain" description="BTB" evidence="1">
    <location>
        <begin position="217"/>
        <end position="284"/>
    </location>
</feature>
<accession>A0ABP1QMU3</accession>
<dbReference type="Proteomes" id="UP001642540">
    <property type="component" value="Unassembled WGS sequence"/>
</dbReference>
<keyword evidence="3" id="KW-1185">Reference proteome</keyword>
<dbReference type="CDD" id="cd18186">
    <property type="entry name" value="BTB_POZ_ZBTB_KLHL-like"/>
    <property type="match status" value="1"/>
</dbReference>
<dbReference type="PANTHER" id="PTHR46672">
    <property type="entry name" value="OS08G0495500 PROTEIN-RELATED"/>
    <property type="match status" value="1"/>
</dbReference>
<protein>
    <recommendedName>
        <fullName evidence="1">BTB domain-containing protein</fullName>
    </recommendedName>
</protein>
<dbReference type="EMBL" id="CAXLJM020000039">
    <property type="protein sequence ID" value="CAL8108262.1"/>
    <property type="molecule type" value="Genomic_DNA"/>
</dbReference>
<dbReference type="Pfam" id="PF00651">
    <property type="entry name" value="BTB"/>
    <property type="match status" value="1"/>
</dbReference>
<dbReference type="Gene3D" id="3.30.710.10">
    <property type="entry name" value="Potassium Channel Kv1.1, Chain A"/>
    <property type="match status" value="1"/>
</dbReference>
<organism evidence="2 3">
    <name type="scientific">Orchesella dallaii</name>
    <dbReference type="NCBI Taxonomy" id="48710"/>
    <lineage>
        <taxon>Eukaryota</taxon>
        <taxon>Metazoa</taxon>
        <taxon>Ecdysozoa</taxon>
        <taxon>Arthropoda</taxon>
        <taxon>Hexapoda</taxon>
        <taxon>Collembola</taxon>
        <taxon>Entomobryomorpha</taxon>
        <taxon>Entomobryoidea</taxon>
        <taxon>Orchesellidae</taxon>
        <taxon>Orchesellinae</taxon>
        <taxon>Orchesella</taxon>
    </lineage>
</organism>
<name>A0ABP1QMU3_9HEXA</name>
<dbReference type="InterPro" id="IPR011333">
    <property type="entry name" value="SKP1/BTB/POZ_sf"/>
</dbReference>
<dbReference type="SUPFAM" id="SSF54695">
    <property type="entry name" value="POZ domain"/>
    <property type="match status" value="1"/>
</dbReference>
<dbReference type="InterPro" id="IPR044714">
    <property type="entry name" value="AtSIBP1-like"/>
</dbReference>
<dbReference type="InterPro" id="IPR000210">
    <property type="entry name" value="BTB/POZ_dom"/>
</dbReference>
<evidence type="ECO:0000313" key="2">
    <source>
        <dbReference type="EMBL" id="CAL8108262.1"/>
    </source>
</evidence>